<keyword evidence="2" id="KW-1185">Reference proteome</keyword>
<reference evidence="1 2" key="1">
    <citation type="submission" date="2019-05" db="EMBL/GenBank/DDBJ databases">
        <title>Another draft genome of Portunus trituberculatus and its Hox gene families provides insights of decapod evolution.</title>
        <authorList>
            <person name="Jeong J.-H."/>
            <person name="Song I."/>
            <person name="Kim S."/>
            <person name="Choi T."/>
            <person name="Kim D."/>
            <person name="Ryu S."/>
            <person name="Kim W."/>
        </authorList>
    </citation>
    <scope>NUCLEOTIDE SEQUENCE [LARGE SCALE GENOMIC DNA]</scope>
    <source>
        <tissue evidence="1">Muscle</tissue>
    </source>
</reference>
<proteinExistence type="predicted"/>
<sequence length="75" mass="8493">MKTRYGTEEVKGGGRVLEYRKGQYNTLVIYLVQHCVERRRAGWGGRRPWQKLVAALRVFKLCAGRPGGQASDEPS</sequence>
<gene>
    <name evidence="1" type="ORF">E2C01_039172</name>
</gene>
<dbReference type="EMBL" id="VSRR010006746">
    <property type="protein sequence ID" value="MPC45473.1"/>
    <property type="molecule type" value="Genomic_DNA"/>
</dbReference>
<protein>
    <submittedName>
        <fullName evidence="1">Uncharacterized protein</fullName>
    </submittedName>
</protein>
<name>A0A5B7FK08_PORTR</name>
<accession>A0A5B7FK08</accession>
<evidence type="ECO:0000313" key="1">
    <source>
        <dbReference type="EMBL" id="MPC45473.1"/>
    </source>
</evidence>
<evidence type="ECO:0000313" key="2">
    <source>
        <dbReference type="Proteomes" id="UP000324222"/>
    </source>
</evidence>
<organism evidence="1 2">
    <name type="scientific">Portunus trituberculatus</name>
    <name type="common">Swimming crab</name>
    <name type="synonym">Neptunus trituberculatus</name>
    <dbReference type="NCBI Taxonomy" id="210409"/>
    <lineage>
        <taxon>Eukaryota</taxon>
        <taxon>Metazoa</taxon>
        <taxon>Ecdysozoa</taxon>
        <taxon>Arthropoda</taxon>
        <taxon>Crustacea</taxon>
        <taxon>Multicrustacea</taxon>
        <taxon>Malacostraca</taxon>
        <taxon>Eumalacostraca</taxon>
        <taxon>Eucarida</taxon>
        <taxon>Decapoda</taxon>
        <taxon>Pleocyemata</taxon>
        <taxon>Brachyura</taxon>
        <taxon>Eubrachyura</taxon>
        <taxon>Portunoidea</taxon>
        <taxon>Portunidae</taxon>
        <taxon>Portuninae</taxon>
        <taxon>Portunus</taxon>
    </lineage>
</organism>
<dbReference type="AlphaFoldDB" id="A0A5B7FK08"/>
<dbReference type="Proteomes" id="UP000324222">
    <property type="component" value="Unassembled WGS sequence"/>
</dbReference>
<comment type="caution">
    <text evidence="1">The sequence shown here is derived from an EMBL/GenBank/DDBJ whole genome shotgun (WGS) entry which is preliminary data.</text>
</comment>